<dbReference type="EMBL" id="JASBWS010000029">
    <property type="protein sequence ID" value="KAJ9109538.1"/>
    <property type="molecule type" value="Genomic_DNA"/>
</dbReference>
<sequence length="73" mass="7739">MGNGAKAQMKREKNASASGKGNASQLKTNTAAQSIQCKTCFQTFQQTAKVPELALHAENKHSKTVADCFPGKA</sequence>
<keyword evidence="2" id="KW-1185">Reference proteome</keyword>
<gene>
    <name evidence="1" type="ORF">QFC20_003282</name>
</gene>
<comment type="caution">
    <text evidence="1">The sequence shown here is derived from an EMBL/GenBank/DDBJ whole genome shotgun (WGS) entry which is preliminary data.</text>
</comment>
<reference evidence="1" key="1">
    <citation type="submission" date="2023-04" db="EMBL/GenBank/DDBJ databases">
        <title>Draft Genome sequencing of Naganishia species isolated from polar environments using Oxford Nanopore Technology.</title>
        <authorList>
            <person name="Leo P."/>
            <person name="Venkateswaran K."/>
        </authorList>
    </citation>
    <scope>NUCLEOTIDE SEQUENCE</scope>
    <source>
        <strain evidence="1">MNA-CCFEE 5262</strain>
    </source>
</reference>
<evidence type="ECO:0000313" key="1">
    <source>
        <dbReference type="EMBL" id="KAJ9109538.1"/>
    </source>
</evidence>
<protein>
    <submittedName>
        <fullName evidence="1">Uncharacterized protein</fullName>
    </submittedName>
</protein>
<dbReference type="Proteomes" id="UP001230649">
    <property type="component" value="Unassembled WGS sequence"/>
</dbReference>
<accession>A0ACC2WCR2</accession>
<name>A0ACC2WCR2_9TREE</name>
<proteinExistence type="predicted"/>
<evidence type="ECO:0000313" key="2">
    <source>
        <dbReference type="Proteomes" id="UP001230649"/>
    </source>
</evidence>
<organism evidence="1 2">
    <name type="scientific">Naganishia adeliensis</name>
    <dbReference type="NCBI Taxonomy" id="92952"/>
    <lineage>
        <taxon>Eukaryota</taxon>
        <taxon>Fungi</taxon>
        <taxon>Dikarya</taxon>
        <taxon>Basidiomycota</taxon>
        <taxon>Agaricomycotina</taxon>
        <taxon>Tremellomycetes</taxon>
        <taxon>Filobasidiales</taxon>
        <taxon>Filobasidiaceae</taxon>
        <taxon>Naganishia</taxon>
    </lineage>
</organism>